<comment type="function">
    <text evidence="13">Required for the insertion and/or proper folding and/or complex formation of integral membrane proteins into the membrane. Involved in integration of membrane proteins that insert both dependently and independently of the Sec translocase complex, as well as at least some lipoproteins. Aids folding of multispanning membrane proteins.</text>
</comment>
<protein>
    <recommendedName>
        <fullName evidence="3 13">Membrane protein insertase YidC</fullName>
    </recommendedName>
    <alternativeName>
        <fullName evidence="12 13">Foldase YidC</fullName>
    </alternativeName>
    <alternativeName>
        <fullName evidence="11 13">Membrane integrase YidC</fullName>
    </alternativeName>
    <alternativeName>
        <fullName evidence="13">Membrane protein YidC</fullName>
    </alternativeName>
</protein>
<dbReference type="PANTHER" id="PTHR12428">
    <property type="entry name" value="OXA1"/>
    <property type="match status" value="1"/>
</dbReference>
<comment type="subunit">
    <text evidence="13">Interacts with the Sec translocase complex via SecD. Specifically interacts with transmembrane segments of nascent integral membrane proteins during membrane integration.</text>
</comment>
<keyword evidence="5 13" id="KW-1003">Cell membrane</keyword>
<evidence type="ECO:0000256" key="6">
    <source>
        <dbReference type="ARBA" id="ARBA00022692"/>
    </source>
</evidence>
<evidence type="ECO:0000256" key="8">
    <source>
        <dbReference type="ARBA" id="ARBA00022989"/>
    </source>
</evidence>
<name>A0A831YB76_9AQUI</name>
<evidence type="ECO:0000256" key="1">
    <source>
        <dbReference type="ARBA" id="ARBA00004429"/>
    </source>
</evidence>
<proteinExistence type="inferred from homology"/>
<feature type="domain" description="Membrane insertase YidC N-terminal" evidence="15">
    <location>
        <begin position="75"/>
        <end position="318"/>
    </location>
</feature>
<evidence type="ECO:0000256" key="3">
    <source>
        <dbReference type="ARBA" id="ARBA00015325"/>
    </source>
</evidence>
<dbReference type="InterPro" id="IPR028053">
    <property type="entry name" value="Membr_insert_YidC_N"/>
</dbReference>
<dbReference type="GO" id="GO:0051205">
    <property type="term" value="P:protein insertion into membrane"/>
    <property type="evidence" value="ECO:0007669"/>
    <property type="project" value="TreeGrafter"/>
</dbReference>
<evidence type="ECO:0000256" key="13">
    <source>
        <dbReference type="HAMAP-Rule" id="MF_01810"/>
    </source>
</evidence>
<dbReference type="Pfam" id="PF14849">
    <property type="entry name" value="YidC_periplas"/>
    <property type="match status" value="1"/>
</dbReference>
<feature type="domain" description="Membrane insertase YidC/Oxa/ALB C-terminal" evidence="14">
    <location>
        <begin position="330"/>
        <end position="507"/>
    </location>
</feature>
<dbReference type="NCBIfam" id="TIGR03592">
    <property type="entry name" value="yidC_oxa1_cterm"/>
    <property type="match status" value="1"/>
</dbReference>
<keyword evidence="10 13" id="KW-0143">Chaperone</keyword>
<evidence type="ECO:0000256" key="7">
    <source>
        <dbReference type="ARBA" id="ARBA00022927"/>
    </source>
</evidence>
<dbReference type="GO" id="GO:0015031">
    <property type="term" value="P:protein transport"/>
    <property type="evidence" value="ECO:0007669"/>
    <property type="project" value="UniProtKB-KW"/>
</dbReference>
<gene>
    <name evidence="13" type="primary">yidC</name>
    <name evidence="16" type="ORF">ENO34_03180</name>
</gene>
<evidence type="ECO:0000256" key="10">
    <source>
        <dbReference type="ARBA" id="ARBA00023186"/>
    </source>
</evidence>
<evidence type="ECO:0000259" key="14">
    <source>
        <dbReference type="Pfam" id="PF02096"/>
    </source>
</evidence>
<dbReference type="CDD" id="cd19961">
    <property type="entry name" value="EcYidC-like_peri"/>
    <property type="match status" value="1"/>
</dbReference>
<keyword evidence="8 13" id="KW-1133">Transmembrane helix</keyword>
<dbReference type="Pfam" id="PF02096">
    <property type="entry name" value="60KD_IMP"/>
    <property type="match status" value="1"/>
</dbReference>
<dbReference type="InterPro" id="IPR001708">
    <property type="entry name" value="YidC/ALB3/OXA1/COX18"/>
</dbReference>
<accession>A0A831YB76</accession>
<dbReference type="InterPro" id="IPR028055">
    <property type="entry name" value="YidC/Oxa/ALB_C"/>
</dbReference>
<dbReference type="NCBIfam" id="TIGR03593">
    <property type="entry name" value="yidC_nterm"/>
    <property type="match status" value="1"/>
</dbReference>
<feature type="transmembrane region" description="Helical" evidence="13">
    <location>
        <begin position="12"/>
        <end position="32"/>
    </location>
</feature>
<feature type="transmembrane region" description="Helical" evidence="13">
    <location>
        <begin position="304"/>
        <end position="324"/>
    </location>
</feature>
<dbReference type="GO" id="GO:0005886">
    <property type="term" value="C:plasma membrane"/>
    <property type="evidence" value="ECO:0007669"/>
    <property type="project" value="UniProtKB-SubCell"/>
</dbReference>
<feature type="transmembrane region" description="Helical" evidence="13">
    <location>
        <begin position="469"/>
        <end position="492"/>
    </location>
</feature>
<evidence type="ECO:0000259" key="15">
    <source>
        <dbReference type="Pfam" id="PF14849"/>
    </source>
</evidence>
<dbReference type="HAMAP" id="MF_01810">
    <property type="entry name" value="YidC_type1"/>
    <property type="match status" value="1"/>
</dbReference>
<dbReference type="CDD" id="cd20070">
    <property type="entry name" value="5TM_YidC_Alb3"/>
    <property type="match status" value="1"/>
</dbReference>
<evidence type="ECO:0000256" key="9">
    <source>
        <dbReference type="ARBA" id="ARBA00023136"/>
    </source>
</evidence>
<feature type="transmembrane region" description="Helical" evidence="13">
    <location>
        <begin position="402"/>
        <end position="420"/>
    </location>
</feature>
<evidence type="ECO:0000256" key="12">
    <source>
        <dbReference type="ARBA" id="ARBA00033342"/>
    </source>
</evidence>
<evidence type="ECO:0000313" key="16">
    <source>
        <dbReference type="EMBL" id="HEV09387.1"/>
    </source>
</evidence>
<keyword evidence="9 13" id="KW-0472">Membrane</keyword>
<dbReference type="Gene3D" id="2.70.98.90">
    <property type="match status" value="1"/>
</dbReference>
<dbReference type="PRINTS" id="PR01900">
    <property type="entry name" value="YIDCPROTEIN"/>
</dbReference>
<keyword evidence="6 13" id="KW-0812">Transmembrane</keyword>
<comment type="similarity">
    <text evidence="2 13">Belongs to the OXA1/ALB3/YidC family. Type 1 subfamily.</text>
</comment>
<sequence>MQQEDMQKRMLLFFVITSVLLISYSLVSHFLFPQETKKEEVKSQQIQPNNPTLTSGTFDLIITNERQNLDLSQNIKVQTKYGYVEFTPFGGRITSVYIKQYNQDMVDEFSKKNKIFPAEIITSNPNLTRILNFSQYNVTQDKNTIIFKLQRDNLEVEKKYTVNDDGTITLSVKTKGIENTSVALLSGISLKSEGSFGHEGAVIKTDEELIKLDKDINQTQTVRGNILWAGEENKYFLQIFAPKGGSNSVNVVPIGKDVTAVLVSISPDFEGFIYSGPKLYSLLGQITDYYKNLWKVDLDLRDSIDFGFFGILGKPLFLLLHFFYTYIPNWGVAIIILTILIRIVFFPLNHKSLKAMKKMADLAPEIEKLKKKYAKDPQKLQEEIMKLYAEAGANPMSGCLPILIQIPVFIALYNVLMVTVELKNAPFILWIKDLSDKDPYYILPILMGLSMVAQQWITPSSDKNQKMIMYILAGVFTFMFMNFPAGLVLYWLTNNILGLIQSFIINKTMKK</sequence>
<dbReference type="PANTHER" id="PTHR12428:SF65">
    <property type="entry name" value="CYTOCHROME C OXIDASE ASSEMBLY PROTEIN COX18, MITOCHONDRIAL"/>
    <property type="match status" value="1"/>
</dbReference>
<dbReference type="EMBL" id="DSFC01000181">
    <property type="protein sequence ID" value="HEV09387.1"/>
    <property type="molecule type" value="Genomic_DNA"/>
</dbReference>
<comment type="caution">
    <text evidence="16">The sequence shown here is derived from an EMBL/GenBank/DDBJ whole genome shotgun (WGS) entry which is preliminary data.</text>
</comment>
<dbReference type="InterPro" id="IPR019998">
    <property type="entry name" value="Membr_insert_YidC"/>
</dbReference>
<evidence type="ECO:0000256" key="5">
    <source>
        <dbReference type="ARBA" id="ARBA00022475"/>
    </source>
</evidence>
<keyword evidence="7 13" id="KW-0653">Protein transport</keyword>
<evidence type="ECO:0000256" key="2">
    <source>
        <dbReference type="ARBA" id="ARBA00010527"/>
    </source>
</evidence>
<reference evidence="16" key="1">
    <citation type="journal article" date="2020" name="mSystems">
        <title>Genome- and Community-Level Interaction Insights into Carbon Utilization and Element Cycling Functions of Hydrothermarchaeota in Hydrothermal Sediment.</title>
        <authorList>
            <person name="Zhou Z."/>
            <person name="Liu Y."/>
            <person name="Xu W."/>
            <person name="Pan J."/>
            <person name="Luo Z.H."/>
            <person name="Li M."/>
        </authorList>
    </citation>
    <scope>NUCLEOTIDE SEQUENCE [LARGE SCALE GENOMIC DNA]</scope>
    <source>
        <strain evidence="16">SpSt-1257</strain>
    </source>
</reference>
<organism evidence="16">
    <name type="scientific">Sulfurihydrogenibium azorense</name>
    <dbReference type="NCBI Taxonomy" id="309806"/>
    <lineage>
        <taxon>Bacteria</taxon>
        <taxon>Pseudomonadati</taxon>
        <taxon>Aquificota</taxon>
        <taxon>Aquificia</taxon>
        <taxon>Aquificales</taxon>
        <taxon>Hydrogenothermaceae</taxon>
        <taxon>Sulfurihydrogenibium</taxon>
    </lineage>
</organism>
<keyword evidence="4 13" id="KW-0813">Transport</keyword>
<dbReference type="GO" id="GO:0032977">
    <property type="term" value="F:membrane insertase activity"/>
    <property type="evidence" value="ECO:0007669"/>
    <property type="project" value="InterPro"/>
</dbReference>
<dbReference type="AlphaFoldDB" id="A0A831YB76"/>
<feature type="transmembrane region" description="Helical" evidence="13">
    <location>
        <begin position="440"/>
        <end position="457"/>
    </location>
</feature>
<comment type="subcellular location">
    <subcellularLocation>
        <location evidence="1">Cell inner membrane</location>
        <topology evidence="1">Multi-pass membrane protein</topology>
    </subcellularLocation>
    <subcellularLocation>
        <location evidence="13">Cell membrane</location>
        <topology evidence="13">Multi-pass membrane protein</topology>
    </subcellularLocation>
</comment>
<evidence type="ECO:0000256" key="11">
    <source>
        <dbReference type="ARBA" id="ARBA00033245"/>
    </source>
</evidence>
<dbReference type="InterPro" id="IPR047196">
    <property type="entry name" value="YidC_ALB_C"/>
</dbReference>
<feature type="transmembrane region" description="Helical" evidence="13">
    <location>
        <begin position="330"/>
        <end position="349"/>
    </location>
</feature>
<evidence type="ECO:0000256" key="4">
    <source>
        <dbReference type="ARBA" id="ARBA00022448"/>
    </source>
</evidence>
<dbReference type="PRINTS" id="PR00701">
    <property type="entry name" value="60KDINNERMP"/>
</dbReference>
<dbReference type="Proteomes" id="UP000885621">
    <property type="component" value="Unassembled WGS sequence"/>
</dbReference>
<dbReference type="InterPro" id="IPR038221">
    <property type="entry name" value="YidC_periplasmic_sf"/>
</dbReference>